<keyword evidence="4 7" id="KW-0812">Transmembrane</keyword>
<feature type="transmembrane region" description="Helical" evidence="7">
    <location>
        <begin position="39"/>
        <end position="55"/>
    </location>
</feature>
<feature type="transmembrane region" description="Helical" evidence="7">
    <location>
        <begin position="62"/>
        <end position="80"/>
    </location>
</feature>
<evidence type="ECO:0000256" key="2">
    <source>
        <dbReference type="ARBA" id="ARBA00008821"/>
    </source>
</evidence>
<feature type="transmembrane region" description="Helical" evidence="7">
    <location>
        <begin position="92"/>
        <end position="110"/>
    </location>
</feature>
<comment type="similarity">
    <text evidence="2">Belongs to the nucleobase:cation symporter-2 (NCS2) (TC 2.A.40) family.</text>
</comment>
<feature type="transmembrane region" description="Helical" evidence="7">
    <location>
        <begin position="117"/>
        <end position="134"/>
    </location>
</feature>
<evidence type="ECO:0000256" key="6">
    <source>
        <dbReference type="ARBA" id="ARBA00023136"/>
    </source>
</evidence>
<dbReference type="PANTHER" id="PTHR42810:SF2">
    <property type="entry name" value="PURINE PERMEASE C1399.01C-RELATED"/>
    <property type="match status" value="1"/>
</dbReference>
<organism evidence="8 9">
    <name type="scientific">Guopingia tenuis</name>
    <dbReference type="NCBI Taxonomy" id="2763656"/>
    <lineage>
        <taxon>Bacteria</taxon>
        <taxon>Bacillati</taxon>
        <taxon>Bacillota</taxon>
        <taxon>Clostridia</taxon>
        <taxon>Christensenellales</taxon>
        <taxon>Christensenellaceae</taxon>
        <taxon>Guopingia</taxon>
    </lineage>
</organism>
<dbReference type="EMBL" id="JACRSS010000001">
    <property type="protein sequence ID" value="MBC8537514.1"/>
    <property type="molecule type" value="Genomic_DNA"/>
</dbReference>
<evidence type="ECO:0000256" key="5">
    <source>
        <dbReference type="ARBA" id="ARBA00022989"/>
    </source>
</evidence>
<sequence length="420" mass="44273">MNKPLKRLTGKEYVLGVQHLFAMFGATVTVPIMTGMNPSIALLTAGLGTLIFHLITKGIVPVFLGSSFAFMSALIAIIGGNTANIPKAQGGIIVAGLIYVVFAILVYFLGIERIKKLFPPIVTGPVIIVIGLTLSPSAITNASSCWLLAIIVLVAIITVMCFTKGFIKMMPIILGLLIGYGAALLLDATGATASWGLAESGKLIDFTAVEQASWFFDFSAYTLPQFDLSSILMIAPIALVTFMEHIGDITTNGAVVGKDFYSDPGLHRTLLGDGIATAFAGLLGGPPNTTYGENTGVLAVTKNYDPRIIRLAALFAIILGLIGKFGAVLQTIPTAIIGAVSFVLYGMISSIGLRSLVESKPDFSQNRNLLIVAVILVTGLGMPAIQITDTVSISGLFVATLVGVLLNVILPKEKKEEEKN</sequence>
<name>A0A926HV22_9FIRM</name>
<dbReference type="PANTHER" id="PTHR42810">
    <property type="entry name" value="PURINE PERMEASE C1399.01C-RELATED"/>
    <property type="match status" value="1"/>
</dbReference>
<dbReference type="GO" id="GO:0042907">
    <property type="term" value="F:xanthine transmembrane transporter activity"/>
    <property type="evidence" value="ECO:0007669"/>
    <property type="project" value="TreeGrafter"/>
</dbReference>
<dbReference type="GO" id="GO:0005886">
    <property type="term" value="C:plasma membrane"/>
    <property type="evidence" value="ECO:0007669"/>
    <property type="project" value="UniProtKB-ARBA"/>
</dbReference>
<dbReference type="NCBIfam" id="TIGR00801">
    <property type="entry name" value="ncs2"/>
    <property type="match status" value="1"/>
</dbReference>
<protein>
    <submittedName>
        <fullName evidence="8">Uracil-xanthine permease</fullName>
    </submittedName>
</protein>
<comment type="caution">
    <text evidence="8">The sequence shown here is derived from an EMBL/GenBank/DDBJ whole genome shotgun (WGS) entry which is preliminary data.</text>
</comment>
<feature type="transmembrane region" description="Helical" evidence="7">
    <location>
        <begin position="218"/>
        <end position="242"/>
    </location>
</feature>
<dbReference type="InterPro" id="IPR006042">
    <property type="entry name" value="Xan_ur_permease"/>
</dbReference>
<dbReference type="RefSeq" id="WP_249279417.1">
    <property type="nucleotide sequence ID" value="NZ_JACRSS010000001.1"/>
</dbReference>
<keyword evidence="5 7" id="KW-1133">Transmembrane helix</keyword>
<proteinExistence type="inferred from homology"/>
<comment type="subcellular location">
    <subcellularLocation>
        <location evidence="1">Membrane</location>
        <topology evidence="1">Multi-pass membrane protein</topology>
    </subcellularLocation>
</comment>
<reference evidence="8" key="1">
    <citation type="submission" date="2020-08" db="EMBL/GenBank/DDBJ databases">
        <title>Genome public.</title>
        <authorList>
            <person name="Liu C."/>
            <person name="Sun Q."/>
        </authorList>
    </citation>
    <scope>NUCLEOTIDE SEQUENCE</scope>
    <source>
        <strain evidence="8">NSJ-63</strain>
    </source>
</reference>
<accession>A0A926HV22</accession>
<dbReference type="Pfam" id="PF00860">
    <property type="entry name" value="Xan_ur_permease"/>
    <property type="match status" value="1"/>
</dbReference>
<feature type="transmembrane region" description="Helical" evidence="7">
    <location>
        <begin position="393"/>
        <end position="410"/>
    </location>
</feature>
<feature type="transmembrane region" description="Helical" evidence="7">
    <location>
        <begin position="146"/>
        <end position="167"/>
    </location>
</feature>
<keyword evidence="9" id="KW-1185">Reference proteome</keyword>
<dbReference type="Proteomes" id="UP000617951">
    <property type="component" value="Unassembled WGS sequence"/>
</dbReference>
<evidence type="ECO:0000256" key="1">
    <source>
        <dbReference type="ARBA" id="ARBA00004141"/>
    </source>
</evidence>
<evidence type="ECO:0000256" key="3">
    <source>
        <dbReference type="ARBA" id="ARBA00022448"/>
    </source>
</evidence>
<keyword evidence="6 7" id="KW-0472">Membrane</keyword>
<evidence type="ECO:0000313" key="9">
    <source>
        <dbReference type="Proteomes" id="UP000617951"/>
    </source>
</evidence>
<feature type="transmembrane region" description="Helical" evidence="7">
    <location>
        <begin position="369"/>
        <end position="387"/>
    </location>
</feature>
<evidence type="ECO:0000313" key="8">
    <source>
        <dbReference type="EMBL" id="MBC8537514.1"/>
    </source>
</evidence>
<gene>
    <name evidence="8" type="ORF">H8693_01015</name>
</gene>
<dbReference type="InterPro" id="IPR006043">
    <property type="entry name" value="NCS2"/>
</dbReference>
<evidence type="ECO:0000256" key="7">
    <source>
        <dbReference type="SAM" id="Phobius"/>
    </source>
</evidence>
<evidence type="ECO:0000256" key="4">
    <source>
        <dbReference type="ARBA" id="ARBA00022692"/>
    </source>
</evidence>
<feature type="transmembrane region" description="Helical" evidence="7">
    <location>
        <begin position="308"/>
        <end position="329"/>
    </location>
</feature>
<feature type="transmembrane region" description="Helical" evidence="7">
    <location>
        <begin position="12"/>
        <end position="33"/>
    </location>
</feature>
<keyword evidence="3" id="KW-0813">Transport</keyword>
<dbReference type="AlphaFoldDB" id="A0A926HV22"/>
<feature type="transmembrane region" description="Helical" evidence="7">
    <location>
        <begin position="174"/>
        <end position="198"/>
    </location>
</feature>
<feature type="transmembrane region" description="Helical" evidence="7">
    <location>
        <begin position="335"/>
        <end position="357"/>
    </location>
</feature>